<evidence type="ECO:0000313" key="2">
    <source>
        <dbReference type="Proteomes" id="UP000887566"/>
    </source>
</evidence>
<name>A0A914VD81_9BILA</name>
<feature type="chain" id="PRO_5037800740" evidence="1">
    <location>
        <begin position="21"/>
        <end position="110"/>
    </location>
</feature>
<proteinExistence type="predicted"/>
<dbReference type="AlphaFoldDB" id="A0A914VD81"/>
<evidence type="ECO:0000256" key="1">
    <source>
        <dbReference type="SAM" id="SignalP"/>
    </source>
</evidence>
<evidence type="ECO:0000313" key="3">
    <source>
        <dbReference type="WBParaSite" id="PSAMB.scaffold184size68255.g3285.t1"/>
    </source>
</evidence>
<organism evidence="2 3">
    <name type="scientific">Plectus sambesii</name>
    <dbReference type="NCBI Taxonomy" id="2011161"/>
    <lineage>
        <taxon>Eukaryota</taxon>
        <taxon>Metazoa</taxon>
        <taxon>Ecdysozoa</taxon>
        <taxon>Nematoda</taxon>
        <taxon>Chromadorea</taxon>
        <taxon>Plectida</taxon>
        <taxon>Plectina</taxon>
        <taxon>Plectoidea</taxon>
        <taxon>Plectidae</taxon>
        <taxon>Plectus</taxon>
    </lineage>
</organism>
<sequence length="110" mass="12180">MKVTLACVFIVLLLAVDVSGFAGIGALMGSLHELRMLRMRSSHGSLARSPDQSSVRGVKSLYPLKSSDNYYNYYSNGYAPNAYNGNSMGRSYGYSNGWYPNNGAFRYQKK</sequence>
<reference evidence="3" key="1">
    <citation type="submission" date="2022-11" db="UniProtKB">
        <authorList>
            <consortium name="WormBaseParasite"/>
        </authorList>
    </citation>
    <scope>IDENTIFICATION</scope>
</reference>
<dbReference type="WBParaSite" id="PSAMB.scaffold184size68255.g3285.t1">
    <property type="protein sequence ID" value="PSAMB.scaffold184size68255.g3285.t1"/>
    <property type="gene ID" value="PSAMB.scaffold184size68255.g3285"/>
</dbReference>
<protein>
    <submittedName>
        <fullName evidence="3">Uncharacterized protein</fullName>
    </submittedName>
</protein>
<feature type="signal peptide" evidence="1">
    <location>
        <begin position="1"/>
        <end position="20"/>
    </location>
</feature>
<keyword evidence="1" id="KW-0732">Signal</keyword>
<accession>A0A914VD81</accession>
<keyword evidence="2" id="KW-1185">Reference proteome</keyword>
<dbReference type="Proteomes" id="UP000887566">
    <property type="component" value="Unplaced"/>
</dbReference>